<dbReference type="PANTHER" id="PTHR42781:SF4">
    <property type="entry name" value="SPERMIDINE_PUTRESCINE IMPORT ATP-BINDING PROTEIN POTA"/>
    <property type="match status" value="1"/>
</dbReference>
<dbReference type="Gene3D" id="2.40.50.100">
    <property type="match status" value="1"/>
</dbReference>
<comment type="similarity">
    <text evidence="1">Belongs to the ABC transporter superfamily.</text>
</comment>
<dbReference type="GO" id="GO:0043190">
    <property type="term" value="C:ATP-binding cassette (ABC) transporter complex"/>
    <property type="evidence" value="ECO:0007669"/>
    <property type="project" value="InterPro"/>
</dbReference>
<keyword evidence="4 6" id="KW-0067">ATP-binding</keyword>
<accession>A0A443JIN1</accession>
<dbReference type="SUPFAM" id="SSF50331">
    <property type="entry name" value="MOP-like"/>
    <property type="match status" value="1"/>
</dbReference>
<dbReference type="SUPFAM" id="SSF52540">
    <property type="entry name" value="P-loop containing nucleoside triphosphate hydrolases"/>
    <property type="match status" value="1"/>
</dbReference>
<protein>
    <submittedName>
        <fullName evidence="6">ABC transporter ATP-binding protein</fullName>
    </submittedName>
</protein>
<dbReference type="FunFam" id="3.40.50.300:FF:000042">
    <property type="entry name" value="Maltose/maltodextrin ABC transporter, ATP-binding protein"/>
    <property type="match status" value="1"/>
</dbReference>
<dbReference type="InterPro" id="IPR003593">
    <property type="entry name" value="AAA+_ATPase"/>
</dbReference>
<dbReference type="GO" id="GO:0005524">
    <property type="term" value="F:ATP binding"/>
    <property type="evidence" value="ECO:0007669"/>
    <property type="project" value="UniProtKB-KW"/>
</dbReference>
<sequence>MYIEIDGISKTYGRRVKALDDINMAIDKHEFISLLGPSGSGKTTLLRIIAGLETPSAGRVLIDGKDVTGQPPHQRGVAMVFQEFLLFPHRTVVENLSFPLRMLHLERGEIARRVGWALEILSLTGLENRYPRELSGGQQQRVALGRGLVASPKLLLLDEPLANLDRELRQEMEIEIRRYQKELGIPFIYVTHNQEEALSMSDRIAVMSMGDVEDFAERTIVYNHPKTPFIARFVGRSNAFHGRVRSVSSTAMVVDCNGIAVQASNVGARPGDEVDLYIKNEKISLLRGTAAGENAPACTVRDVILRGNFTEYLLAAANGQMLVAGLPAGAETFLPGEDVTAVWDEAAVDAFVRRLQ</sequence>
<dbReference type="GO" id="GO:0016887">
    <property type="term" value="F:ATP hydrolysis activity"/>
    <property type="evidence" value="ECO:0007669"/>
    <property type="project" value="InterPro"/>
</dbReference>
<evidence type="ECO:0000256" key="2">
    <source>
        <dbReference type="ARBA" id="ARBA00022448"/>
    </source>
</evidence>
<name>A0A443JIN1_9RHOB</name>
<dbReference type="AlphaFoldDB" id="A0A443JIN1"/>
<feature type="domain" description="ABC transporter" evidence="5">
    <location>
        <begin position="3"/>
        <end position="234"/>
    </location>
</feature>
<dbReference type="InterPro" id="IPR003439">
    <property type="entry name" value="ABC_transporter-like_ATP-bd"/>
</dbReference>
<evidence type="ECO:0000313" key="7">
    <source>
        <dbReference type="Proteomes" id="UP000284476"/>
    </source>
</evidence>
<dbReference type="Pfam" id="PF00005">
    <property type="entry name" value="ABC_tran"/>
    <property type="match status" value="1"/>
</dbReference>
<dbReference type="GO" id="GO:0140359">
    <property type="term" value="F:ABC-type transporter activity"/>
    <property type="evidence" value="ECO:0007669"/>
    <property type="project" value="UniProtKB-ARBA"/>
</dbReference>
<dbReference type="InterPro" id="IPR008995">
    <property type="entry name" value="Mo/tungstate-bd_C_term_dom"/>
</dbReference>
<dbReference type="InterPro" id="IPR013611">
    <property type="entry name" value="Transp-assoc_OB_typ2"/>
</dbReference>
<dbReference type="PROSITE" id="PS50893">
    <property type="entry name" value="ABC_TRANSPORTER_2"/>
    <property type="match status" value="1"/>
</dbReference>
<organism evidence="6 7">
    <name type="scientific">Paenirhodobacter populi</name>
    <dbReference type="NCBI Taxonomy" id="2306993"/>
    <lineage>
        <taxon>Bacteria</taxon>
        <taxon>Pseudomonadati</taxon>
        <taxon>Pseudomonadota</taxon>
        <taxon>Alphaproteobacteria</taxon>
        <taxon>Rhodobacterales</taxon>
        <taxon>Rhodobacter group</taxon>
        <taxon>Paenirhodobacter</taxon>
    </lineage>
</organism>
<dbReference type="InterPro" id="IPR017871">
    <property type="entry name" value="ABC_transporter-like_CS"/>
</dbReference>
<keyword evidence="2" id="KW-0813">Transport</keyword>
<dbReference type="InterPro" id="IPR027417">
    <property type="entry name" value="P-loop_NTPase"/>
</dbReference>
<reference evidence="6 7" key="2">
    <citation type="submission" date="2019-01" db="EMBL/GenBank/DDBJ databases">
        <authorList>
            <person name="Li Y."/>
        </authorList>
    </citation>
    <scope>NUCLEOTIDE SEQUENCE [LARGE SCALE GENOMIC DNA]</scope>
    <source>
        <strain evidence="6 7">SK2B-1</strain>
    </source>
</reference>
<comment type="caution">
    <text evidence="6">The sequence shown here is derived from an EMBL/GenBank/DDBJ whole genome shotgun (WGS) entry which is preliminary data.</text>
</comment>
<dbReference type="Gene3D" id="3.40.50.300">
    <property type="entry name" value="P-loop containing nucleotide triphosphate hydrolases"/>
    <property type="match status" value="1"/>
</dbReference>
<dbReference type="Pfam" id="PF08402">
    <property type="entry name" value="TOBE_2"/>
    <property type="match status" value="1"/>
</dbReference>
<evidence type="ECO:0000256" key="1">
    <source>
        <dbReference type="ARBA" id="ARBA00005417"/>
    </source>
</evidence>
<dbReference type="RefSeq" id="WP_128208911.1">
    <property type="nucleotide sequence ID" value="NZ_JBHRSO010000019.1"/>
</dbReference>
<proteinExistence type="inferred from homology"/>
<dbReference type="EMBL" id="SAUZ01000012">
    <property type="protein sequence ID" value="RWR20422.1"/>
    <property type="molecule type" value="Genomic_DNA"/>
</dbReference>
<reference evidence="6 7" key="1">
    <citation type="submission" date="2019-01" db="EMBL/GenBank/DDBJ databases">
        <title>Sinorhodobacter populi sp. nov. isolated from the symptomatic bark tissue of Populus euramericana canker.</title>
        <authorList>
            <person name="Xu G."/>
        </authorList>
    </citation>
    <scope>NUCLEOTIDE SEQUENCE [LARGE SCALE GENOMIC DNA]</scope>
    <source>
        <strain evidence="6 7">SK2B-1</strain>
    </source>
</reference>
<dbReference type="SMART" id="SM00382">
    <property type="entry name" value="AAA"/>
    <property type="match status" value="1"/>
</dbReference>
<evidence type="ECO:0000259" key="5">
    <source>
        <dbReference type="PROSITE" id="PS50893"/>
    </source>
</evidence>
<evidence type="ECO:0000313" key="6">
    <source>
        <dbReference type="EMBL" id="RWR20422.1"/>
    </source>
</evidence>
<keyword evidence="3" id="KW-0547">Nucleotide-binding</keyword>
<evidence type="ECO:0000256" key="4">
    <source>
        <dbReference type="ARBA" id="ARBA00022840"/>
    </source>
</evidence>
<dbReference type="InterPro" id="IPR050093">
    <property type="entry name" value="ABC_SmlMolc_Importer"/>
</dbReference>
<dbReference type="PANTHER" id="PTHR42781">
    <property type="entry name" value="SPERMIDINE/PUTRESCINE IMPORT ATP-BINDING PROTEIN POTA"/>
    <property type="match status" value="1"/>
</dbReference>
<dbReference type="Proteomes" id="UP000284476">
    <property type="component" value="Unassembled WGS sequence"/>
</dbReference>
<evidence type="ECO:0000256" key="3">
    <source>
        <dbReference type="ARBA" id="ARBA00022741"/>
    </source>
</evidence>
<gene>
    <name evidence="6" type="ORF">D2T30_11010</name>
</gene>
<dbReference type="PROSITE" id="PS00211">
    <property type="entry name" value="ABC_TRANSPORTER_1"/>
    <property type="match status" value="1"/>
</dbReference>